<organism evidence="1 2">
    <name type="scientific">Micractinium conductrix</name>
    <dbReference type="NCBI Taxonomy" id="554055"/>
    <lineage>
        <taxon>Eukaryota</taxon>
        <taxon>Viridiplantae</taxon>
        <taxon>Chlorophyta</taxon>
        <taxon>core chlorophytes</taxon>
        <taxon>Trebouxiophyceae</taxon>
        <taxon>Chlorellales</taxon>
        <taxon>Chlorellaceae</taxon>
        <taxon>Chlorella clade</taxon>
        <taxon>Micractinium</taxon>
    </lineage>
</organism>
<dbReference type="Proteomes" id="UP000239649">
    <property type="component" value="Unassembled WGS sequence"/>
</dbReference>
<protein>
    <submittedName>
        <fullName evidence="1">O-linked-mannose beta-1,4-N-acetylglucosaminyltransferase 2-like</fullName>
    </submittedName>
</protein>
<dbReference type="OrthoDB" id="529273at2759"/>
<reference evidence="1 2" key="1">
    <citation type="journal article" date="2018" name="Plant J.">
        <title>Genome sequences of Chlorella sorokiniana UTEX 1602 and Micractinium conductrix SAG 241.80: implications to maltose excretion by a green alga.</title>
        <authorList>
            <person name="Arriola M.B."/>
            <person name="Velmurugan N."/>
            <person name="Zhang Y."/>
            <person name="Plunkett M.H."/>
            <person name="Hondzo H."/>
            <person name="Barney B.M."/>
        </authorList>
    </citation>
    <scope>NUCLEOTIDE SEQUENCE [LARGE SCALE GENOMIC DNA]</scope>
    <source>
        <strain evidence="1 2">SAG 241.80</strain>
    </source>
</reference>
<name>A0A2P6V7R4_9CHLO</name>
<proteinExistence type="predicted"/>
<evidence type="ECO:0000313" key="2">
    <source>
        <dbReference type="Proteomes" id="UP000239649"/>
    </source>
</evidence>
<gene>
    <name evidence="1" type="ORF">C2E20_6511</name>
</gene>
<dbReference type="GO" id="GO:0016757">
    <property type="term" value="F:glycosyltransferase activity"/>
    <property type="evidence" value="ECO:0007669"/>
    <property type="project" value="UniProtKB-KW"/>
</dbReference>
<accession>A0A2P6V7R4</accession>
<evidence type="ECO:0000313" key="1">
    <source>
        <dbReference type="EMBL" id="PSC70126.1"/>
    </source>
</evidence>
<dbReference type="AlphaFoldDB" id="A0A2P6V7R4"/>
<keyword evidence="2" id="KW-1185">Reference proteome</keyword>
<comment type="caution">
    <text evidence="1">The sequence shown here is derived from an EMBL/GenBank/DDBJ whole genome shotgun (WGS) entry which is preliminary data.</text>
</comment>
<dbReference type="EMBL" id="LHPF02000022">
    <property type="protein sequence ID" value="PSC70126.1"/>
    <property type="molecule type" value="Genomic_DNA"/>
</dbReference>
<sequence>MLAPASKRSTAKPPLPAIAALCIVLSTAFFATSVAPCRGKCADNPFDASARNVELSGFAGQCGHLPSCAGLPGEEATWGRKPRYSTFKCIKGRFGRNWQKVTCAFHNVCLNATTLRWQYYVDAKLPDTPLLYTPEGAPLFEFPEDMVDAGFTAEDLHYSFPVSWRPDVVRGLFPQKGGRVRMAPSPQALLTALYALPPELATDLKHVIYDVAVPLFNMQHLFGIYTPLAQPLLLTGDASTARRERRLRKLLPLLVTNATRGASPLHVHWDHPAAHPADYVQHVLGGPGNGLVCFKTVLVGTGPLNRRVAQTDARPYRDAAMCRMGLQDSPQTRPVVTLMHKEERPTLENSLAVKAALQQRYGDHVAVNLVRCCRETKLTREKVLLMSGTSVLITPAGETAAFLNFLPHHATAITLPVFNTNTNASETPDDLFYRHMEYPTLEVLPVTLDDYQHTSDRPACERDGEREGRLLRCNVRLQAESMQRLVHRVDAALLRWAEHTGQHEALQPLLGPLLQRERQRQRRRAAAGAQIG</sequence>